<dbReference type="Pfam" id="PF18387">
    <property type="entry name" value="zf_C2H2_ZHX"/>
    <property type="match status" value="1"/>
</dbReference>
<keyword evidence="4" id="KW-1017">Isopeptide bond</keyword>
<dbReference type="GO" id="GO:0005634">
    <property type="term" value="C:nucleus"/>
    <property type="evidence" value="ECO:0007669"/>
    <property type="project" value="UniProtKB-SubCell"/>
</dbReference>
<keyword evidence="8 18" id="KW-0863">Zinc-finger</keyword>
<keyword evidence="15" id="KW-0804">Transcription</keyword>
<feature type="compositionally biased region" description="Polar residues" evidence="21">
    <location>
        <begin position="707"/>
        <end position="720"/>
    </location>
</feature>
<evidence type="ECO:0000256" key="4">
    <source>
        <dbReference type="ARBA" id="ARBA00022499"/>
    </source>
</evidence>
<dbReference type="SMART" id="SM00389">
    <property type="entry name" value="HOX"/>
    <property type="match status" value="5"/>
</dbReference>
<dbReference type="CDD" id="cd00086">
    <property type="entry name" value="homeodomain"/>
    <property type="match status" value="5"/>
</dbReference>
<feature type="compositionally biased region" description="Acidic residues" evidence="21">
    <location>
        <begin position="923"/>
        <end position="1004"/>
    </location>
</feature>
<evidence type="ECO:0000256" key="13">
    <source>
        <dbReference type="ARBA" id="ARBA00023125"/>
    </source>
</evidence>
<dbReference type="FunFam" id="1.10.10.60:FF:000235">
    <property type="entry name" value="Zinc fingers and homeoboxes protein 1"/>
    <property type="match status" value="1"/>
</dbReference>
<dbReference type="PANTHER" id="PTHR15467:SF4">
    <property type="entry name" value="ZINC FINGERS AND HOMEOBOXES PROTEIN 1"/>
    <property type="match status" value="1"/>
</dbReference>
<reference evidence="24 25" key="1">
    <citation type="submission" date="2024-01" db="EMBL/GenBank/DDBJ databases">
        <authorList>
            <person name="Alioto T."/>
            <person name="Alioto T."/>
            <person name="Gomez Garrido J."/>
        </authorList>
    </citation>
    <scope>NUCLEOTIDE SEQUENCE [LARGE SCALE GENOMIC DNA]</scope>
</reference>
<feature type="region of interest" description="Disordered" evidence="21">
    <location>
        <begin position="446"/>
        <end position="486"/>
    </location>
</feature>
<keyword evidence="16 19" id="KW-0539">Nucleus</keyword>
<dbReference type="FunFam" id="1.10.10.60:FF:000247">
    <property type="entry name" value="Zinc fingers and homeoboxes protein 2"/>
    <property type="match status" value="1"/>
</dbReference>
<feature type="compositionally biased region" description="Low complexity" evidence="21">
    <location>
        <begin position="562"/>
        <end position="583"/>
    </location>
</feature>
<dbReference type="InterPro" id="IPR024578">
    <property type="entry name" value="Homez_homeobox_dom"/>
</dbReference>
<feature type="region of interest" description="Disordered" evidence="21">
    <location>
        <begin position="598"/>
        <end position="641"/>
    </location>
</feature>
<dbReference type="PROSITE" id="PS50157">
    <property type="entry name" value="ZINC_FINGER_C2H2_2"/>
    <property type="match status" value="1"/>
</dbReference>
<feature type="region of interest" description="Disordered" evidence="21">
    <location>
        <begin position="877"/>
        <end position="1025"/>
    </location>
</feature>
<dbReference type="PANTHER" id="PTHR15467">
    <property type="entry name" value="ZINC-FINGERS AND HOMEOBOXES RELATED"/>
    <property type="match status" value="1"/>
</dbReference>
<dbReference type="PROSITE" id="PS50071">
    <property type="entry name" value="HOMEOBOX_2"/>
    <property type="match status" value="4"/>
</dbReference>
<protein>
    <recommendedName>
        <fullName evidence="17">Zinc fingers and homeoboxes protein 1</fullName>
    </recommendedName>
</protein>
<dbReference type="SUPFAM" id="SSF57667">
    <property type="entry name" value="beta-beta-alpha zinc fingers"/>
    <property type="match status" value="2"/>
</dbReference>
<dbReference type="AlphaFoldDB" id="A0AAV1QEJ4"/>
<evidence type="ECO:0000256" key="8">
    <source>
        <dbReference type="ARBA" id="ARBA00022771"/>
    </source>
</evidence>
<comment type="caution">
    <text evidence="24">The sequence shown here is derived from an EMBL/GenBank/DDBJ whole genome shotgun (WGS) entry which is preliminary data.</text>
</comment>
<accession>A0AAV1QEJ4</accession>
<comment type="subcellular location">
    <subcellularLocation>
        <location evidence="1 19 20">Nucleus</location>
    </subcellularLocation>
</comment>
<evidence type="ECO:0000256" key="18">
    <source>
        <dbReference type="PROSITE-ProRule" id="PRU00042"/>
    </source>
</evidence>
<evidence type="ECO:0000256" key="7">
    <source>
        <dbReference type="ARBA" id="ARBA00022737"/>
    </source>
</evidence>
<sequence>MSSRRKSTTPCMVPPRETVDSDQEMEDVTEAAESEEANGMVATVSSEACGMSEERGEEADVRQVSDHYMDLNMAEGGYECKYCSFQTSELNLFTMHVDTEHPDVVINTSYVCMECDYHTKSYDTLLTHNARLHPGEDNFTRTMVKRNNETVFQQTVNDLTFDGSFIKVEDVEAEETSRKGIALSKTPIMRIKSRPDPKKFAALHKMAADDVIKVESDEDDENKEPPTLSPAPMTPAAVTPRLIPVSTAMQVQALSQSIVVNSPNVLQIKGSGGGGGAVLPPGTLAQVLSALQNQHNSAQTQTQLLIPISSIPTYNTAMDNNVLLVSAYNRFPYPSVSEIMGLSSQTKFSEEQIKVWFSAQRLKHGVSWTPEEVEEARRKKFNGTVQTVPQTITVIPANLAAATNGLQSIFQTCQIVGQPGLVLTQVSGNGGTMPVASPITLTVAGVPGNQPKAAEPSTSESKTEMSASSSGALLGLDGATKPKKSKEQLAELKASYGRRQFATEAEISRLMQVTKLSKRAIKKWFSDTRYNQRNSKDHHGVLLSESPSSRVASGGGRGGRNNSGSFNDTSNNNNNATTTTTTAATTTTATTTTIVIDSSDDASECSPTSANTPGSSGSTSDPRVKFRHAFPDFTPQKFKEKTPEQLLNLEASFQKSDTPSDEELSRLRAETKLTRREVDAWFTERRKMSKDGDAEGDGEKAKPTGAAPSSSAQERQTTPPASRKTMKKTPEQLHILKKAFVRTQWPTGEEYDQMAEESGLPRTYIVNWFGDTRYACKNSNLKWYYLYQSGKVDEALNGGAKKKPRKRFRGWSRRTRRPYPCKRSPQSVTAIKVKSGKSFLKDYYLKHRALSEKDLDDLVAKSSMSYEQVRDWFSETGRRAEEGKEPFSEEEAEAEGEGEDEEEEEEEGEEEEEEAAAGAEHADSEEEMEVKEQGEEASDEDCNDMVEEEEEEDAEEEEEMVEKEEEEEEMVEKEEEEEEMVEKEEEEVLEKEEEEVVDKEEEDHETIQEDSQGVSQSQPQAEEQT</sequence>
<feature type="compositionally biased region" description="Polar residues" evidence="21">
    <location>
        <begin position="1009"/>
        <end position="1025"/>
    </location>
</feature>
<evidence type="ECO:0000259" key="23">
    <source>
        <dbReference type="PROSITE" id="PS50157"/>
    </source>
</evidence>
<dbReference type="GO" id="GO:0030154">
    <property type="term" value="P:cell differentiation"/>
    <property type="evidence" value="ECO:0007669"/>
    <property type="project" value="UniProtKB-KW"/>
</dbReference>
<evidence type="ECO:0000256" key="1">
    <source>
        <dbReference type="ARBA" id="ARBA00004123"/>
    </source>
</evidence>
<evidence type="ECO:0000313" key="25">
    <source>
        <dbReference type="Proteomes" id="UP001314229"/>
    </source>
</evidence>
<feature type="compositionally biased region" description="Polar residues" evidence="21">
    <location>
        <begin position="605"/>
        <end position="621"/>
    </location>
</feature>
<feature type="compositionally biased region" description="Basic and acidic residues" evidence="21">
    <location>
        <begin position="877"/>
        <end position="887"/>
    </location>
</feature>
<keyword evidence="3" id="KW-0678">Repressor</keyword>
<dbReference type="GO" id="GO:0003677">
    <property type="term" value="F:DNA binding"/>
    <property type="evidence" value="ECO:0007669"/>
    <property type="project" value="UniProtKB-UniRule"/>
</dbReference>
<dbReference type="FunFam" id="3.30.160.60:FF:000296">
    <property type="entry name" value="Zinc fingers and homeoboxes protein 1"/>
    <property type="match status" value="1"/>
</dbReference>
<evidence type="ECO:0000256" key="10">
    <source>
        <dbReference type="ARBA" id="ARBA00022833"/>
    </source>
</evidence>
<evidence type="ECO:0000256" key="11">
    <source>
        <dbReference type="ARBA" id="ARBA00022843"/>
    </source>
</evidence>
<feature type="domain" description="Homeobox" evidence="22">
    <location>
        <begin position="485"/>
        <end position="535"/>
    </location>
</feature>
<gene>
    <name evidence="24" type="ORF">FSCOSCO3_A026845</name>
</gene>
<feature type="compositionally biased region" description="Basic and acidic residues" evidence="21">
    <location>
        <begin position="684"/>
        <end position="702"/>
    </location>
</feature>
<keyword evidence="25" id="KW-1185">Reference proteome</keyword>
<keyword evidence="11" id="KW-0832">Ubl conjugation</keyword>
<evidence type="ECO:0000256" key="20">
    <source>
        <dbReference type="RuleBase" id="RU000682"/>
    </source>
</evidence>
<dbReference type="Gene3D" id="3.30.160.60">
    <property type="entry name" value="Classic Zinc Finger"/>
    <property type="match status" value="1"/>
</dbReference>
<feature type="DNA-binding region" description="Homeobox" evidence="19">
    <location>
        <begin position="644"/>
        <end position="693"/>
    </location>
</feature>
<evidence type="ECO:0000256" key="17">
    <source>
        <dbReference type="ARBA" id="ARBA00040117"/>
    </source>
</evidence>
<evidence type="ECO:0000256" key="19">
    <source>
        <dbReference type="PROSITE-ProRule" id="PRU00108"/>
    </source>
</evidence>
<keyword evidence="7" id="KW-0677">Repeat</keyword>
<evidence type="ECO:0000256" key="21">
    <source>
        <dbReference type="SAM" id="MobiDB-lite"/>
    </source>
</evidence>
<feature type="domain" description="Homeobox" evidence="22">
    <location>
        <begin position="324"/>
        <end position="367"/>
    </location>
</feature>
<evidence type="ECO:0000256" key="6">
    <source>
        <dbReference type="ARBA" id="ARBA00022723"/>
    </source>
</evidence>
<evidence type="ECO:0000256" key="9">
    <source>
        <dbReference type="ARBA" id="ARBA00022782"/>
    </source>
</evidence>
<dbReference type="InterPro" id="IPR013087">
    <property type="entry name" value="Znf_C2H2_type"/>
</dbReference>
<feature type="DNA-binding region" description="Homeobox" evidence="19">
    <location>
        <begin position="326"/>
        <end position="368"/>
    </location>
</feature>
<keyword evidence="6" id="KW-0479">Metal-binding</keyword>
<proteinExistence type="inferred from homology"/>
<feature type="compositionally biased region" description="Acidic residues" evidence="21">
    <location>
        <begin position="888"/>
        <end position="915"/>
    </location>
</feature>
<keyword evidence="5" id="KW-0597">Phosphoprotein</keyword>
<dbReference type="InterPro" id="IPR036236">
    <property type="entry name" value="Znf_C2H2_sf"/>
</dbReference>
<organism evidence="24 25">
    <name type="scientific">Scomber scombrus</name>
    <name type="common">Atlantic mackerel</name>
    <name type="synonym">Scomber vernalis</name>
    <dbReference type="NCBI Taxonomy" id="13677"/>
    <lineage>
        <taxon>Eukaryota</taxon>
        <taxon>Metazoa</taxon>
        <taxon>Chordata</taxon>
        <taxon>Craniata</taxon>
        <taxon>Vertebrata</taxon>
        <taxon>Euteleostomi</taxon>
        <taxon>Actinopterygii</taxon>
        <taxon>Neopterygii</taxon>
        <taxon>Teleostei</taxon>
        <taxon>Neoteleostei</taxon>
        <taxon>Acanthomorphata</taxon>
        <taxon>Pelagiaria</taxon>
        <taxon>Scombriformes</taxon>
        <taxon>Scombridae</taxon>
        <taxon>Scomber</taxon>
    </lineage>
</organism>
<dbReference type="Gene3D" id="1.10.10.60">
    <property type="entry name" value="Homeodomain-like"/>
    <property type="match status" value="5"/>
</dbReference>
<dbReference type="InterPro" id="IPR009057">
    <property type="entry name" value="Homeodomain-like_sf"/>
</dbReference>
<comment type="similarity">
    <text evidence="2">Belongs to the ZHX family.</text>
</comment>
<evidence type="ECO:0000313" key="24">
    <source>
        <dbReference type="EMBL" id="CAK6982671.1"/>
    </source>
</evidence>
<dbReference type="InterPro" id="IPR001356">
    <property type="entry name" value="HD"/>
</dbReference>
<feature type="compositionally biased region" description="Low complexity" evidence="21">
    <location>
        <begin position="457"/>
        <end position="479"/>
    </location>
</feature>
<feature type="compositionally biased region" description="Acidic residues" evidence="21">
    <location>
        <begin position="20"/>
        <end position="36"/>
    </location>
</feature>
<dbReference type="SUPFAM" id="SSF46689">
    <property type="entry name" value="Homeodomain-like"/>
    <property type="match status" value="5"/>
</dbReference>
<feature type="region of interest" description="Disordered" evidence="21">
    <location>
        <begin position="684"/>
        <end position="732"/>
    </location>
</feature>
<feature type="domain" description="Homeobox" evidence="22">
    <location>
        <begin position="719"/>
        <end position="779"/>
    </location>
</feature>
<dbReference type="EMBL" id="CAWUFR010001075">
    <property type="protein sequence ID" value="CAK6982671.1"/>
    <property type="molecule type" value="Genomic_DNA"/>
</dbReference>
<dbReference type="Pfam" id="PF00046">
    <property type="entry name" value="Homeodomain"/>
    <property type="match status" value="4"/>
</dbReference>
<feature type="region of interest" description="Disordered" evidence="21">
    <location>
        <begin position="1"/>
        <end position="39"/>
    </location>
</feature>
<name>A0AAV1QEJ4_SCOSC</name>
<dbReference type="InterPro" id="IPR041057">
    <property type="entry name" value="ZHX_Znf_C2H2"/>
</dbReference>
<evidence type="ECO:0000256" key="15">
    <source>
        <dbReference type="ARBA" id="ARBA00023163"/>
    </source>
</evidence>
<dbReference type="SMART" id="SM00355">
    <property type="entry name" value="ZnF_C2H2"/>
    <property type="match status" value="2"/>
</dbReference>
<dbReference type="GO" id="GO:0008270">
    <property type="term" value="F:zinc ion binding"/>
    <property type="evidence" value="ECO:0007669"/>
    <property type="project" value="UniProtKB-KW"/>
</dbReference>
<evidence type="ECO:0000256" key="5">
    <source>
        <dbReference type="ARBA" id="ARBA00022553"/>
    </source>
</evidence>
<evidence type="ECO:0000256" key="16">
    <source>
        <dbReference type="ARBA" id="ARBA00023242"/>
    </source>
</evidence>
<feature type="DNA-binding region" description="Homeobox" evidence="19">
    <location>
        <begin position="487"/>
        <end position="536"/>
    </location>
</feature>
<dbReference type="Pfam" id="PF11569">
    <property type="entry name" value="Homez"/>
    <property type="match status" value="1"/>
</dbReference>
<feature type="DNA-binding region" description="Homeobox" evidence="19">
    <location>
        <begin position="721"/>
        <end position="780"/>
    </location>
</feature>
<dbReference type="FunFam" id="1.10.10.60:FF:000062">
    <property type="entry name" value="zinc fingers and homeoboxes protein 3"/>
    <property type="match status" value="1"/>
</dbReference>
<keyword evidence="12" id="KW-0805">Transcription regulation</keyword>
<evidence type="ECO:0000259" key="22">
    <source>
        <dbReference type="PROSITE" id="PS50071"/>
    </source>
</evidence>
<evidence type="ECO:0000256" key="2">
    <source>
        <dbReference type="ARBA" id="ARBA00007440"/>
    </source>
</evidence>
<dbReference type="GO" id="GO:0000981">
    <property type="term" value="F:DNA-binding transcription factor activity, RNA polymerase II-specific"/>
    <property type="evidence" value="ECO:0007669"/>
    <property type="project" value="TreeGrafter"/>
</dbReference>
<evidence type="ECO:0000256" key="3">
    <source>
        <dbReference type="ARBA" id="ARBA00022491"/>
    </source>
</evidence>
<feature type="region of interest" description="Disordered" evidence="21">
    <location>
        <begin position="535"/>
        <end position="583"/>
    </location>
</feature>
<keyword evidence="10" id="KW-0862">Zinc</keyword>
<keyword evidence="9" id="KW-0221">Differentiation</keyword>
<keyword evidence="14 19" id="KW-0371">Homeobox</keyword>
<evidence type="ECO:0000256" key="14">
    <source>
        <dbReference type="ARBA" id="ARBA00023155"/>
    </source>
</evidence>
<evidence type="ECO:0000256" key="12">
    <source>
        <dbReference type="ARBA" id="ARBA00023015"/>
    </source>
</evidence>
<feature type="domain" description="C2H2-type" evidence="23">
    <location>
        <begin position="110"/>
        <end position="138"/>
    </location>
</feature>
<feature type="region of interest" description="Disordered" evidence="21">
    <location>
        <begin position="214"/>
        <end position="235"/>
    </location>
</feature>
<keyword evidence="13 19" id="KW-0238">DNA-binding</keyword>
<feature type="domain" description="Homeobox" evidence="22">
    <location>
        <begin position="642"/>
        <end position="692"/>
    </location>
</feature>
<dbReference type="Proteomes" id="UP001314229">
    <property type="component" value="Unassembled WGS sequence"/>
</dbReference>